<dbReference type="SUPFAM" id="SSF81296">
    <property type="entry name" value="E set domains"/>
    <property type="match status" value="1"/>
</dbReference>
<keyword evidence="6" id="KW-0677">Repeat</keyword>
<evidence type="ECO:0000256" key="5">
    <source>
        <dbReference type="ARBA" id="ARBA00022729"/>
    </source>
</evidence>
<dbReference type="Pfam" id="PF00746">
    <property type="entry name" value="Gram_pos_anchor"/>
    <property type="match status" value="1"/>
</dbReference>
<evidence type="ECO:0000256" key="8">
    <source>
        <dbReference type="SAM" id="Phobius"/>
    </source>
</evidence>
<keyword evidence="8" id="KW-0812">Transmembrane</keyword>
<keyword evidence="4" id="KW-0433">Leucine-rich repeat</keyword>
<dbReference type="Pfam" id="PF08191">
    <property type="entry name" value="LRR_adjacent"/>
    <property type="match status" value="1"/>
</dbReference>
<dbReference type="NCBIfam" id="TIGR02543">
    <property type="entry name" value="List_Bact_rpt"/>
    <property type="match status" value="2"/>
</dbReference>
<evidence type="ECO:0000256" key="7">
    <source>
        <dbReference type="ARBA" id="ARBA00023088"/>
    </source>
</evidence>
<accession>A0A823IS66</accession>
<dbReference type="PROSITE" id="PS50847">
    <property type="entry name" value="GRAM_POS_ANCHORING"/>
    <property type="match status" value="1"/>
</dbReference>
<dbReference type="RefSeq" id="WP_003740277.1">
    <property type="nucleotide sequence ID" value="NZ_CP090058.1"/>
</dbReference>
<dbReference type="InterPro" id="IPR042229">
    <property type="entry name" value="Listeria/Bacterioides_rpt_sf"/>
</dbReference>
<sequence>MENQQVNNKAVDYQTELTISNIVKDNTGGLVLPATMSDNGSYSSPDITWNLPEYKTQVSYTFNQQVQFGGATGAFSGTVNQPLKKAILEYEAIFDVDGVETSEVVEQDSLLSEPPTPTKEGYTFTGWYDAPKEGSKWDFETDKIPKNNIKLYAQFKINPYIVTLDVDGKITSQTVDYQNHVQTPTEPTKEGYVFMGWYDKRTGGSKWDFETDKMPANDMTLYAQFTGVIKPIGPIEPASPTIPGVDTEYHSGLDVSEKAEKSATVKIPTDNLPKTGDKNNTLPIFLGILSLGLAAFLGFRWKQVK</sequence>
<dbReference type="NCBIfam" id="TIGR01167">
    <property type="entry name" value="LPXTG_anchor"/>
    <property type="match status" value="1"/>
</dbReference>
<evidence type="ECO:0000313" key="11">
    <source>
        <dbReference type="Proteomes" id="UP000524387"/>
    </source>
</evidence>
<dbReference type="InterPro" id="IPR014756">
    <property type="entry name" value="Ig_E-set"/>
</dbReference>
<feature type="domain" description="Gram-positive cocci surface proteins LPxTG" evidence="9">
    <location>
        <begin position="272"/>
        <end position="305"/>
    </location>
</feature>
<dbReference type="Gene3D" id="2.60.40.1220">
    <property type="match status" value="1"/>
</dbReference>
<reference evidence="10 11" key="1">
    <citation type="submission" date="2019-04" db="EMBL/GenBank/DDBJ databases">
        <authorList>
            <consortium name="GenomeTrakr network: Whole genome sequencing for foodborne pathogen traceback"/>
        </authorList>
    </citation>
    <scope>NUCLEOTIDE SEQUENCE [LARGE SCALE GENOMIC DNA]</scope>
    <source>
        <strain evidence="10 11">CFSAN072502</strain>
    </source>
</reference>
<keyword evidence="2" id="KW-0134">Cell wall</keyword>
<evidence type="ECO:0000313" key="10">
    <source>
        <dbReference type="EMBL" id="EAG9355069.1"/>
    </source>
</evidence>
<keyword evidence="7" id="KW-0572">Peptidoglycan-anchor</keyword>
<keyword evidence="8" id="KW-1133">Transmembrane helix</keyword>
<dbReference type="InterPro" id="IPR012569">
    <property type="entry name" value="Inl_IR"/>
</dbReference>
<dbReference type="Proteomes" id="UP000524387">
    <property type="component" value="Unassembled WGS sequence"/>
</dbReference>
<comment type="subcellular location">
    <subcellularLocation>
        <location evidence="1">Secreted</location>
        <location evidence="1">Cell wall</location>
        <topology evidence="1">Peptidoglycan-anchor</topology>
    </subcellularLocation>
</comment>
<gene>
    <name evidence="10" type="ORF">CW895_14855</name>
</gene>
<evidence type="ECO:0000256" key="4">
    <source>
        <dbReference type="ARBA" id="ARBA00022614"/>
    </source>
</evidence>
<dbReference type="Pfam" id="PF09479">
    <property type="entry name" value="Flg_new"/>
    <property type="match status" value="2"/>
</dbReference>
<comment type="caution">
    <text evidence="10">The sequence shown here is derived from an EMBL/GenBank/DDBJ whole genome shotgun (WGS) entry which is preliminary data.</text>
</comment>
<evidence type="ECO:0000259" key="9">
    <source>
        <dbReference type="PROSITE" id="PS50847"/>
    </source>
</evidence>
<keyword evidence="3" id="KW-0964">Secreted</keyword>
<evidence type="ECO:0000256" key="3">
    <source>
        <dbReference type="ARBA" id="ARBA00022525"/>
    </source>
</evidence>
<keyword evidence="5" id="KW-0732">Signal</keyword>
<protein>
    <submittedName>
        <fullName evidence="10">LPXTG cell wall anchor domain-containing protein</fullName>
    </submittedName>
</protein>
<dbReference type="EMBL" id="AABEKN010000008">
    <property type="protein sequence ID" value="EAG9355069.1"/>
    <property type="molecule type" value="Genomic_DNA"/>
</dbReference>
<dbReference type="AlphaFoldDB" id="A0A823IS66"/>
<proteinExistence type="predicted"/>
<evidence type="ECO:0000256" key="2">
    <source>
        <dbReference type="ARBA" id="ARBA00022512"/>
    </source>
</evidence>
<keyword evidence="8" id="KW-0472">Membrane</keyword>
<feature type="transmembrane region" description="Helical" evidence="8">
    <location>
        <begin position="281"/>
        <end position="299"/>
    </location>
</feature>
<evidence type="ECO:0000256" key="6">
    <source>
        <dbReference type="ARBA" id="ARBA00022737"/>
    </source>
</evidence>
<evidence type="ECO:0000256" key="1">
    <source>
        <dbReference type="ARBA" id="ARBA00004168"/>
    </source>
</evidence>
<name>A0A823IS66_LISMN</name>
<dbReference type="InterPro" id="IPR019931">
    <property type="entry name" value="LPXTG_anchor"/>
</dbReference>
<dbReference type="InterPro" id="IPR013378">
    <property type="entry name" value="InlB-like_B-rpt"/>
</dbReference>
<dbReference type="InterPro" id="IPR014755">
    <property type="entry name" value="Cu-Rt/internalin_Ig-like"/>
</dbReference>
<dbReference type="Gene3D" id="2.60.40.4270">
    <property type="entry name" value="Listeria-Bacteroides repeat domain"/>
    <property type="match status" value="2"/>
</dbReference>
<organism evidence="10 11">
    <name type="scientific">Listeria monocytogenes</name>
    <dbReference type="NCBI Taxonomy" id="1639"/>
    <lineage>
        <taxon>Bacteria</taxon>
        <taxon>Bacillati</taxon>
        <taxon>Bacillota</taxon>
        <taxon>Bacilli</taxon>
        <taxon>Bacillales</taxon>
        <taxon>Listeriaceae</taxon>
        <taxon>Listeria</taxon>
    </lineage>
</organism>